<dbReference type="AlphaFoldDB" id="A0A1G1WAF1"/>
<dbReference type="GO" id="GO:0000166">
    <property type="term" value="F:nucleotide binding"/>
    <property type="evidence" value="ECO:0007669"/>
    <property type="project" value="InterPro"/>
</dbReference>
<feature type="domain" description="Gfo/Idh/MocA-like oxidoreductase N-terminal" evidence="1">
    <location>
        <begin position="1"/>
        <end position="117"/>
    </location>
</feature>
<dbReference type="InterPro" id="IPR052515">
    <property type="entry name" value="Gfo/Idh/MocA_Oxidoreductase"/>
</dbReference>
<comment type="caution">
    <text evidence="3">The sequence shown here is derived from an EMBL/GenBank/DDBJ whole genome shotgun (WGS) entry which is preliminary data.</text>
</comment>
<dbReference type="PANTHER" id="PTHR43249:SF1">
    <property type="entry name" value="D-GLUCOSIDE 3-DEHYDROGENASE"/>
    <property type="match status" value="1"/>
</dbReference>
<dbReference type="PANTHER" id="PTHR43249">
    <property type="entry name" value="UDP-N-ACETYL-2-AMINO-2-DEOXY-D-GLUCURONATE OXIDASE"/>
    <property type="match status" value="1"/>
</dbReference>
<proteinExistence type="predicted"/>
<dbReference type="Gene3D" id="3.30.360.10">
    <property type="entry name" value="Dihydrodipicolinate Reductase, domain 2"/>
    <property type="match status" value="1"/>
</dbReference>
<evidence type="ECO:0008006" key="5">
    <source>
        <dbReference type="Google" id="ProtNLM"/>
    </source>
</evidence>
<evidence type="ECO:0000313" key="3">
    <source>
        <dbReference type="EMBL" id="OGY24666.1"/>
    </source>
</evidence>
<sequence length="325" mass="36665">MKIAIIGAGLIGKKRALSLPKEVVLKTVCDVNESSAKSFAKGFNCFPTTNLKNVLGDKEIEALIIATPNGFLAELARKAIICGKHVLIEKPGATNKKGLETIWKEYKKNPVVVMFGYNHRFHPAIQKAKEIADSKKFGEILFIRAKYGHGGRLGYEKEWRFNEKLSGGGELIDQGSHLIDLTNFFIGPIDKIKSLTSTVFWKTNLEDTAFLLMGNKKGQMVSLSTSCVEWKNIFCFEIMLEKAKIQIDGLSGSYGTERLTLFKMKPEMGLPDVEEISFPAPDLSWKKENEVFFNRIKSKDFSEEPFKQASYVFDIIEKVYKENKK</sequence>
<dbReference type="InterPro" id="IPR036291">
    <property type="entry name" value="NAD(P)-bd_dom_sf"/>
</dbReference>
<gene>
    <name evidence="3" type="ORF">A2172_03685</name>
</gene>
<name>A0A1G1WAF1_9BACT</name>
<organism evidence="3 4">
    <name type="scientific">Candidatus Woykebacteria bacterium RBG_13_40_15</name>
    <dbReference type="NCBI Taxonomy" id="1802593"/>
    <lineage>
        <taxon>Bacteria</taxon>
        <taxon>Candidatus Woykeibacteriota</taxon>
    </lineage>
</organism>
<dbReference type="Gene3D" id="3.40.50.720">
    <property type="entry name" value="NAD(P)-binding Rossmann-like Domain"/>
    <property type="match status" value="1"/>
</dbReference>
<feature type="domain" description="GFO/IDH/MocA-like oxidoreductase" evidence="2">
    <location>
        <begin position="125"/>
        <end position="245"/>
    </location>
</feature>
<accession>A0A1G1WAF1</accession>
<dbReference type="SUPFAM" id="SSF55347">
    <property type="entry name" value="Glyceraldehyde-3-phosphate dehydrogenase-like, C-terminal domain"/>
    <property type="match status" value="1"/>
</dbReference>
<dbReference type="Pfam" id="PF22725">
    <property type="entry name" value="GFO_IDH_MocA_C3"/>
    <property type="match status" value="1"/>
</dbReference>
<protein>
    <recommendedName>
        <fullName evidence="5">Oxidoreductase</fullName>
    </recommendedName>
</protein>
<dbReference type="Pfam" id="PF01408">
    <property type="entry name" value="GFO_IDH_MocA"/>
    <property type="match status" value="1"/>
</dbReference>
<evidence type="ECO:0000259" key="2">
    <source>
        <dbReference type="Pfam" id="PF22725"/>
    </source>
</evidence>
<dbReference type="InterPro" id="IPR055170">
    <property type="entry name" value="GFO_IDH_MocA-like_dom"/>
</dbReference>
<dbReference type="InterPro" id="IPR000683">
    <property type="entry name" value="Gfo/Idh/MocA-like_OxRdtase_N"/>
</dbReference>
<dbReference type="Proteomes" id="UP000176631">
    <property type="component" value="Unassembled WGS sequence"/>
</dbReference>
<dbReference type="SUPFAM" id="SSF51735">
    <property type="entry name" value="NAD(P)-binding Rossmann-fold domains"/>
    <property type="match status" value="1"/>
</dbReference>
<dbReference type="EMBL" id="MHCP01000001">
    <property type="protein sequence ID" value="OGY24666.1"/>
    <property type="molecule type" value="Genomic_DNA"/>
</dbReference>
<reference evidence="3 4" key="1">
    <citation type="journal article" date="2016" name="Nat. Commun.">
        <title>Thousands of microbial genomes shed light on interconnected biogeochemical processes in an aquifer system.</title>
        <authorList>
            <person name="Anantharaman K."/>
            <person name="Brown C.T."/>
            <person name="Hug L.A."/>
            <person name="Sharon I."/>
            <person name="Castelle C.J."/>
            <person name="Probst A.J."/>
            <person name="Thomas B.C."/>
            <person name="Singh A."/>
            <person name="Wilkins M.J."/>
            <person name="Karaoz U."/>
            <person name="Brodie E.L."/>
            <person name="Williams K.H."/>
            <person name="Hubbard S.S."/>
            <person name="Banfield J.F."/>
        </authorList>
    </citation>
    <scope>NUCLEOTIDE SEQUENCE [LARGE SCALE GENOMIC DNA]</scope>
</reference>
<evidence type="ECO:0000259" key="1">
    <source>
        <dbReference type="Pfam" id="PF01408"/>
    </source>
</evidence>
<dbReference type="STRING" id="1802593.A2172_03685"/>
<evidence type="ECO:0000313" key="4">
    <source>
        <dbReference type="Proteomes" id="UP000176631"/>
    </source>
</evidence>